<name>A0A1Z4C1Q9_9GAMM</name>
<dbReference type="KEGG" id="mpsy:CEK71_16040"/>
<organism evidence="1 2">
    <name type="scientific">Methylovulum psychrotolerans</name>
    <dbReference type="NCBI Taxonomy" id="1704499"/>
    <lineage>
        <taxon>Bacteria</taxon>
        <taxon>Pseudomonadati</taxon>
        <taxon>Pseudomonadota</taxon>
        <taxon>Gammaproteobacteria</taxon>
        <taxon>Methylococcales</taxon>
        <taxon>Methylococcaceae</taxon>
        <taxon>Methylovulum</taxon>
    </lineage>
</organism>
<evidence type="ECO:0000313" key="2">
    <source>
        <dbReference type="Proteomes" id="UP000197019"/>
    </source>
</evidence>
<proteinExistence type="predicted"/>
<dbReference type="EMBL" id="CP022129">
    <property type="protein sequence ID" value="ASF47451.1"/>
    <property type="molecule type" value="Genomic_DNA"/>
</dbReference>
<reference evidence="1 2" key="1">
    <citation type="submission" date="2017-06" db="EMBL/GenBank/DDBJ databases">
        <title>Genome Sequencing of the methanotroph Methylovulum psychrotolerants str. HV10-M2 isolated from a high-altitude environment.</title>
        <authorList>
            <person name="Mateos-Rivera A."/>
        </authorList>
    </citation>
    <scope>NUCLEOTIDE SEQUENCE [LARGE SCALE GENOMIC DNA]</scope>
    <source>
        <strain evidence="1 2">HV10_M2</strain>
    </source>
</reference>
<protein>
    <submittedName>
        <fullName evidence="1">Uncharacterized protein</fullName>
    </submittedName>
</protein>
<dbReference type="AlphaFoldDB" id="A0A1Z4C1Q9"/>
<dbReference type="Proteomes" id="UP000197019">
    <property type="component" value="Chromosome"/>
</dbReference>
<sequence length="65" mass="7534">MITISQMARQSKNQCKRVLIVAAVKPLANASYLFKRIFIDSHQDFGRKPKRDYVCQPAQKRRVLA</sequence>
<accession>A0A1Z4C1Q9</accession>
<keyword evidence="2" id="KW-1185">Reference proteome</keyword>
<evidence type="ECO:0000313" key="1">
    <source>
        <dbReference type="EMBL" id="ASF47451.1"/>
    </source>
</evidence>
<gene>
    <name evidence="1" type="ORF">CEK71_16040</name>
</gene>